<protein>
    <submittedName>
        <fullName evidence="2">Hydrolase</fullName>
    </submittedName>
</protein>
<dbReference type="PANTHER" id="PTHR43135:SF3">
    <property type="entry name" value="ALPHA-D-RIBOSE 1-METHYLPHOSPHONATE 5-TRIPHOSPHATE DIPHOSPHATASE"/>
    <property type="match status" value="1"/>
</dbReference>
<evidence type="ECO:0000259" key="1">
    <source>
        <dbReference type="Pfam" id="PF01979"/>
    </source>
</evidence>
<keyword evidence="2" id="KW-0378">Hydrolase</keyword>
<feature type="domain" description="Amidohydrolase-related" evidence="1">
    <location>
        <begin position="57"/>
        <end position="408"/>
    </location>
</feature>
<dbReference type="SUPFAM" id="SSF51338">
    <property type="entry name" value="Composite domain of metallo-dependent hydrolases"/>
    <property type="match status" value="1"/>
</dbReference>
<dbReference type="Proteomes" id="UP000616114">
    <property type="component" value="Unassembled WGS sequence"/>
</dbReference>
<proteinExistence type="predicted"/>
<dbReference type="InterPro" id="IPR057744">
    <property type="entry name" value="OTAase-like"/>
</dbReference>
<dbReference type="CDD" id="cd01299">
    <property type="entry name" value="Met_dep_hydrolase_A"/>
    <property type="match status" value="1"/>
</dbReference>
<dbReference type="GO" id="GO:0016810">
    <property type="term" value="F:hydrolase activity, acting on carbon-nitrogen (but not peptide) bonds"/>
    <property type="evidence" value="ECO:0007669"/>
    <property type="project" value="InterPro"/>
</dbReference>
<sequence>MTGITVLTGGKIFDGTDFLEEPTDIVLEGDRIAAIGPGLADDPRYTGAETVDCSGRTVLPGLVDLHVHVMAENPGSVHEFVEPFSLQFYRSARNLARTLEAGITTVRDAGGADLGTKQAVDQGIVRGPRMHIAVSIMSQTGGHGDFWQPSGAHAPGIGGTHPGRPSGVADGVEEVRKKTREILRAGADQIKICSTGGVLSPSDDPRHSQFTEDEIRVIVEEAAAQGTYVMAHAQGSEGIKNALRAGVRTIEHGIYLDEEAIELFQERGAVLVPTLAAPLAVLAKADTGVSGLPPAVVAKARAVVERHRESVARAIEAGVTVGMGTDSGVGPHGENLQELSLLADLGMDLTGALRSATSIAGALVDPSGRTGRLSEGAHADVLVLDGELGSIAQLATLPASIRQVWKAGVLEAGEKEATDA</sequence>
<reference evidence="2" key="2">
    <citation type="submission" date="2020-09" db="EMBL/GenBank/DDBJ databases">
        <authorList>
            <person name="Sun Q."/>
            <person name="Zhou Y."/>
        </authorList>
    </citation>
    <scope>NUCLEOTIDE SEQUENCE</scope>
    <source>
        <strain evidence="2">CGMCC 1.12785</strain>
    </source>
</reference>
<reference evidence="2" key="1">
    <citation type="journal article" date="2014" name="Int. J. Syst. Evol. Microbiol.">
        <title>Complete genome sequence of Corynebacterium casei LMG S-19264T (=DSM 44701T), isolated from a smear-ripened cheese.</title>
        <authorList>
            <consortium name="US DOE Joint Genome Institute (JGI-PGF)"/>
            <person name="Walter F."/>
            <person name="Albersmeier A."/>
            <person name="Kalinowski J."/>
            <person name="Ruckert C."/>
        </authorList>
    </citation>
    <scope>NUCLEOTIDE SEQUENCE</scope>
    <source>
        <strain evidence="2">CGMCC 1.12785</strain>
    </source>
</reference>
<dbReference type="Gene3D" id="2.30.40.10">
    <property type="entry name" value="Urease, subunit C, domain 1"/>
    <property type="match status" value="1"/>
</dbReference>
<dbReference type="PANTHER" id="PTHR43135">
    <property type="entry name" value="ALPHA-D-RIBOSE 1-METHYLPHOSPHONATE 5-TRIPHOSPHATE DIPHOSPHATASE"/>
    <property type="match status" value="1"/>
</dbReference>
<dbReference type="InterPro" id="IPR006680">
    <property type="entry name" value="Amidohydro-rel"/>
</dbReference>
<dbReference type="SUPFAM" id="SSF51556">
    <property type="entry name" value="Metallo-dependent hydrolases"/>
    <property type="match status" value="1"/>
</dbReference>
<dbReference type="InterPro" id="IPR032466">
    <property type="entry name" value="Metal_Hydrolase"/>
</dbReference>
<dbReference type="Gene3D" id="3.20.20.140">
    <property type="entry name" value="Metal-dependent hydrolases"/>
    <property type="match status" value="1"/>
</dbReference>
<name>A0A8J2TYQ6_9MICO</name>
<evidence type="ECO:0000313" key="2">
    <source>
        <dbReference type="EMBL" id="GGA16337.1"/>
    </source>
</evidence>
<dbReference type="RefSeq" id="WP_188550692.1">
    <property type="nucleotide sequence ID" value="NZ_BMFY01000007.1"/>
</dbReference>
<keyword evidence="3" id="KW-1185">Reference proteome</keyword>
<accession>A0A8J2TYQ6</accession>
<dbReference type="InterPro" id="IPR051781">
    <property type="entry name" value="Metallo-dep_Hydrolase"/>
</dbReference>
<dbReference type="Pfam" id="PF01979">
    <property type="entry name" value="Amidohydro_1"/>
    <property type="match status" value="1"/>
</dbReference>
<organism evidence="2 3">
    <name type="scientific">Sediminivirga luteola</name>
    <dbReference type="NCBI Taxonomy" id="1774748"/>
    <lineage>
        <taxon>Bacteria</taxon>
        <taxon>Bacillati</taxon>
        <taxon>Actinomycetota</taxon>
        <taxon>Actinomycetes</taxon>
        <taxon>Micrococcales</taxon>
        <taxon>Brevibacteriaceae</taxon>
        <taxon>Sediminivirga</taxon>
    </lineage>
</organism>
<evidence type="ECO:0000313" key="3">
    <source>
        <dbReference type="Proteomes" id="UP000616114"/>
    </source>
</evidence>
<dbReference type="AlphaFoldDB" id="A0A8J2TYQ6"/>
<dbReference type="InterPro" id="IPR011059">
    <property type="entry name" value="Metal-dep_hydrolase_composite"/>
</dbReference>
<comment type="caution">
    <text evidence="2">The sequence shown here is derived from an EMBL/GenBank/DDBJ whole genome shotgun (WGS) entry which is preliminary data.</text>
</comment>
<dbReference type="EMBL" id="BMFY01000007">
    <property type="protein sequence ID" value="GGA16337.1"/>
    <property type="molecule type" value="Genomic_DNA"/>
</dbReference>
<gene>
    <name evidence="2" type="ORF">GCM10011333_19290</name>
</gene>